<proteinExistence type="predicted"/>
<dbReference type="InterPro" id="IPR050643">
    <property type="entry name" value="Periplasmic_pilus_chap"/>
</dbReference>
<gene>
    <name evidence="4" type="ORF">HT99x_005885</name>
    <name evidence="3" type="ORF">HT99x_01561</name>
</gene>
<evidence type="ECO:0000313" key="4">
    <source>
        <dbReference type="EMBL" id="MCS5710953.1"/>
    </source>
</evidence>
<dbReference type="PANTHER" id="PTHR30251:SF4">
    <property type="entry name" value="SLR1668 PROTEIN"/>
    <property type="match status" value="1"/>
</dbReference>
<comment type="caution">
    <text evidence="3">The sequence shown here is derived from an EMBL/GenBank/DDBJ whole genome shotgun (WGS) entry which is preliminary data.</text>
</comment>
<dbReference type="RefSeq" id="WP_075066188.1">
    <property type="nucleotide sequence ID" value="NZ_LKAJ02000001.1"/>
</dbReference>
<dbReference type="InterPro" id="IPR008962">
    <property type="entry name" value="PapD-like_sf"/>
</dbReference>
<dbReference type="EMBL" id="LKAJ01000005">
    <property type="protein sequence ID" value="KRG21385.1"/>
    <property type="molecule type" value="Genomic_DNA"/>
</dbReference>
<feature type="chain" id="PRO_5043129748" evidence="1">
    <location>
        <begin position="23"/>
        <end position="228"/>
    </location>
</feature>
<dbReference type="OrthoDB" id="511700at2"/>
<feature type="domain" description="Pili assembly chaperone N-terminal" evidence="2">
    <location>
        <begin position="26"/>
        <end position="144"/>
    </location>
</feature>
<evidence type="ECO:0000313" key="5">
    <source>
        <dbReference type="Proteomes" id="UP000051497"/>
    </source>
</evidence>
<sequence length="228" mass="25732">MIKRKLALLLLVCSTLSPKIEAALVNLNPVNLNFYPGHSIEALEITNEDDNPIALQIDAKNWQQDKKGVDKYSSTEDLLITPHLFTIAPNQTQLVRISLLNNPVISKERCYRLIIREILPIQSVKKVENRNLKITLQMLLPIFVNNTASQPIYSWSFKEAGNKSLVEIANKGDNHILVTSLSFVDNEDTIVFEQSGLFAYILPGASHQFKMELPKEVLKNKALSLQLI</sequence>
<dbReference type="EMBL" id="LKAJ02000001">
    <property type="protein sequence ID" value="MCS5710953.1"/>
    <property type="molecule type" value="Genomic_DNA"/>
</dbReference>
<protein>
    <submittedName>
        <fullName evidence="4">Fimbria/pilus periplasmic chaperone</fullName>
    </submittedName>
</protein>
<reference evidence="3" key="1">
    <citation type="submission" date="2015-09" db="EMBL/GenBank/DDBJ databases">
        <title>Draft Genome Sequences of Two Novel Amoeba-resistant Intranuclear Bacteria, Candidatus Berkiella cookevillensis and Candidatus Berkiella aquae.</title>
        <authorList>
            <person name="Mehari Y.T."/>
            <person name="Arivett B.A."/>
            <person name="Farone A.L."/>
            <person name="Gunderson J.H."/>
            <person name="Farone M.B."/>
        </authorList>
    </citation>
    <scope>NUCLEOTIDE SEQUENCE [LARGE SCALE GENOMIC DNA]</scope>
    <source>
        <strain evidence="3">HT99</strain>
    </source>
</reference>
<dbReference type="InterPro" id="IPR016147">
    <property type="entry name" value="Pili_assmbl_chaperone_N"/>
</dbReference>
<dbReference type="Proteomes" id="UP000051497">
    <property type="component" value="Unassembled WGS sequence"/>
</dbReference>
<evidence type="ECO:0000256" key="1">
    <source>
        <dbReference type="SAM" id="SignalP"/>
    </source>
</evidence>
<dbReference type="Gene3D" id="2.60.40.10">
    <property type="entry name" value="Immunoglobulins"/>
    <property type="match status" value="1"/>
</dbReference>
<feature type="signal peptide" evidence="1">
    <location>
        <begin position="1"/>
        <end position="22"/>
    </location>
</feature>
<evidence type="ECO:0000259" key="2">
    <source>
        <dbReference type="Pfam" id="PF00345"/>
    </source>
</evidence>
<dbReference type="GO" id="GO:0071555">
    <property type="term" value="P:cell wall organization"/>
    <property type="evidence" value="ECO:0007669"/>
    <property type="project" value="InterPro"/>
</dbReference>
<dbReference type="AlphaFoldDB" id="A0A0Q9YNA0"/>
<dbReference type="SUPFAM" id="SSF49354">
    <property type="entry name" value="PapD-like"/>
    <property type="match status" value="1"/>
</dbReference>
<reference evidence="4" key="2">
    <citation type="journal article" date="2016" name="Genome Announc.">
        <title>Draft Genome Sequences of Two Novel Amoeba-Resistant Intranuclear Bacteria, 'Candidatus Berkiella cookevillensis' and 'Candidatus Berkiella aquae'.</title>
        <authorList>
            <person name="Mehari Y.T."/>
            <person name="Arivett B.A."/>
            <person name="Farone A.L."/>
            <person name="Gunderson J.H."/>
            <person name="Farone M.B."/>
        </authorList>
    </citation>
    <scope>NUCLEOTIDE SEQUENCE</scope>
    <source>
        <strain evidence="4">HT99</strain>
    </source>
</reference>
<reference evidence="4" key="3">
    <citation type="submission" date="2021-06" db="EMBL/GenBank/DDBJ databases">
        <title>Genomic Description and Analysis of Intracellular Bacteria, Candidatus Berkiella cookevillensis and Candidatus Berkiella aquae.</title>
        <authorList>
            <person name="Kidane D.T."/>
            <person name="Mehari Y.T."/>
            <person name="Rice F.C."/>
            <person name="Arivett B.A."/>
            <person name="Farone A.L."/>
            <person name="Berk S.G."/>
            <person name="Farone M.B."/>
        </authorList>
    </citation>
    <scope>NUCLEOTIDE SEQUENCE</scope>
    <source>
        <strain evidence="4">HT99</strain>
    </source>
</reference>
<dbReference type="InterPro" id="IPR013783">
    <property type="entry name" value="Ig-like_fold"/>
</dbReference>
<dbReference type="GO" id="GO:0030288">
    <property type="term" value="C:outer membrane-bounded periplasmic space"/>
    <property type="evidence" value="ECO:0007669"/>
    <property type="project" value="InterPro"/>
</dbReference>
<name>A0A0Q9YNA0_9GAMM</name>
<accession>A0A0Q9YNA0</accession>
<keyword evidence="1" id="KW-0732">Signal</keyword>
<organism evidence="3">
    <name type="scientific">Candidatus Berkiella aquae</name>
    <dbReference type="NCBI Taxonomy" id="295108"/>
    <lineage>
        <taxon>Bacteria</taxon>
        <taxon>Pseudomonadati</taxon>
        <taxon>Pseudomonadota</taxon>
        <taxon>Gammaproteobacteria</taxon>
        <taxon>Candidatus Berkiellales</taxon>
        <taxon>Candidatus Berkiellaceae</taxon>
        <taxon>Candidatus Berkiella</taxon>
    </lineage>
</organism>
<dbReference type="STRING" id="295108.HT99x_01561"/>
<dbReference type="PANTHER" id="PTHR30251">
    <property type="entry name" value="PILUS ASSEMBLY CHAPERONE"/>
    <property type="match status" value="1"/>
</dbReference>
<evidence type="ECO:0000313" key="3">
    <source>
        <dbReference type="EMBL" id="KRG21385.1"/>
    </source>
</evidence>
<keyword evidence="5" id="KW-1185">Reference proteome</keyword>
<dbReference type="Pfam" id="PF00345">
    <property type="entry name" value="PapD_N"/>
    <property type="match status" value="1"/>
</dbReference>